<evidence type="ECO:0000313" key="3">
    <source>
        <dbReference type="Proteomes" id="UP000474567"/>
    </source>
</evidence>
<keyword evidence="1" id="KW-0812">Transmembrane</keyword>
<proteinExistence type="predicted"/>
<name>A0ABN7ERZ6_9FLAO</name>
<evidence type="ECO:0000313" key="2">
    <source>
        <dbReference type="EMBL" id="CAA9203307.1"/>
    </source>
</evidence>
<gene>
    <name evidence="2" type="ORF">FLACOL7796_04691</name>
</gene>
<comment type="caution">
    <text evidence="2">The sequence shown here is derived from an EMBL/GenBank/DDBJ whole genome shotgun (WGS) entry which is preliminary data.</text>
</comment>
<evidence type="ECO:0000256" key="1">
    <source>
        <dbReference type="SAM" id="Phobius"/>
    </source>
</evidence>
<feature type="transmembrane region" description="Helical" evidence="1">
    <location>
        <begin position="6"/>
        <end position="23"/>
    </location>
</feature>
<keyword evidence="3" id="KW-1185">Reference proteome</keyword>
<reference evidence="2 3" key="1">
    <citation type="submission" date="2020-02" db="EMBL/GenBank/DDBJ databases">
        <authorList>
            <person name="Criscuolo A."/>
        </authorList>
    </citation>
    <scope>NUCLEOTIDE SEQUENCE [LARGE SCALE GENOMIC DNA]</scope>
    <source>
        <strain evidence="2">CECT7796</strain>
    </source>
</reference>
<organism evidence="2 3">
    <name type="scientific">Flavobacterium collinsii</name>
    <dbReference type="NCBI Taxonomy" id="1114861"/>
    <lineage>
        <taxon>Bacteria</taxon>
        <taxon>Pseudomonadati</taxon>
        <taxon>Bacteroidota</taxon>
        <taxon>Flavobacteriia</taxon>
        <taxon>Flavobacteriales</taxon>
        <taxon>Flavobacteriaceae</taxon>
        <taxon>Flavobacterium</taxon>
    </lineage>
</organism>
<accession>A0ABN7ERZ6</accession>
<protein>
    <submittedName>
        <fullName evidence="2">Uncharacterized protein</fullName>
    </submittedName>
</protein>
<keyword evidence="1" id="KW-1133">Transmembrane helix</keyword>
<sequence>MQVQALIIIFGVMTMICIKQMIIQTLDLEDKSEGGIFLQIKSESIWNWEAEVL</sequence>
<dbReference type="EMBL" id="CADCST010000181">
    <property type="protein sequence ID" value="CAA9203307.1"/>
    <property type="molecule type" value="Genomic_DNA"/>
</dbReference>
<keyword evidence="1" id="KW-0472">Membrane</keyword>
<dbReference type="Proteomes" id="UP000474567">
    <property type="component" value="Unassembled WGS sequence"/>
</dbReference>